<reference evidence="9" key="3">
    <citation type="submission" date="2025-09" db="UniProtKB">
        <authorList>
            <consortium name="Ensembl"/>
        </authorList>
    </citation>
    <scope>IDENTIFICATION</scope>
</reference>
<evidence type="ECO:0000256" key="5">
    <source>
        <dbReference type="ARBA" id="ARBA00023157"/>
    </source>
</evidence>
<dbReference type="Ensembl" id="ENSATET00000019997.3">
    <property type="protein sequence ID" value="ENSATEP00000019665.3"/>
    <property type="gene ID" value="ENSATEG00000026709.2"/>
</dbReference>
<dbReference type="InterPro" id="IPR037579">
    <property type="entry name" value="FIB_ANG-like"/>
</dbReference>
<feature type="chain" id="PRO_5043814202" description="Fibrinogen C-terminal domain-containing protein" evidence="7">
    <location>
        <begin position="19"/>
        <end position="239"/>
    </location>
</feature>
<dbReference type="FunFam" id="3.90.215.10:FF:000001">
    <property type="entry name" value="Tenascin isoform 1"/>
    <property type="match status" value="1"/>
</dbReference>
<dbReference type="GeneTree" id="ENSGT00940000154615"/>
<dbReference type="SMART" id="SM00186">
    <property type="entry name" value="FBG"/>
    <property type="match status" value="1"/>
</dbReference>
<dbReference type="GO" id="GO:0005201">
    <property type="term" value="F:extracellular matrix structural constituent"/>
    <property type="evidence" value="ECO:0007669"/>
    <property type="project" value="TreeGrafter"/>
</dbReference>
<sequence length="239" mass="27299">MKLISVIFLLLAPLLIVCEEHRQSVDCSDIPRRVHRRRSGVYSIHPGGGMSAVKVYCDLRSEGGKWTVIQRRVDGSVNFFRGWNQYKLGFGSPSGEYWLGLENIYHLTSERKYELLVDMQDFDGRKVYARYTSFSVGPESDGYRLQVSGFLNGGAGDALTYHNGQRFSTFDRDQDSWGANCARYFVGAFWYNACQNANPNGVYRWGADGTFFAIGVEWVQWRGYNYSLKSISMKIRPVQ</sequence>
<comment type="subcellular location">
    <subcellularLocation>
        <location evidence="1">Secreted</location>
    </subcellularLocation>
</comment>
<dbReference type="GO" id="GO:0070527">
    <property type="term" value="P:platelet aggregation"/>
    <property type="evidence" value="ECO:0007669"/>
    <property type="project" value="TreeGrafter"/>
</dbReference>
<evidence type="ECO:0000256" key="1">
    <source>
        <dbReference type="ARBA" id="ARBA00004613"/>
    </source>
</evidence>
<keyword evidence="6" id="KW-0325">Glycoprotein</keyword>
<accession>A0AAX7FDV6</accession>
<dbReference type="CDD" id="cd00087">
    <property type="entry name" value="FReD"/>
    <property type="match status" value="1"/>
</dbReference>
<proteinExistence type="predicted"/>
<evidence type="ECO:0000313" key="10">
    <source>
        <dbReference type="Proteomes" id="UP000265040"/>
    </source>
</evidence>
<dbReference type="InterPro" id="IPR036056">
    <property type="entry name" value="Fibrinogen-like_C"/>
</dbReference>
<dbReference type="GO" id="GO:0072377">
    <property type="term" value="P:blood coagulation, common pathway"/>
    <property type="evidence" value="ECO:0007669"/>
    <property type="project" value="TreeGrafter"/>
</dbReference>
<dbReference type="GO" id="GO:0030674">
    <property type="term" value="F:protein-macromolecule adaptor activity"/>
    <property type="evidence" value="ECO:0007669"/>
    <property type="project" value="TreeGrafter"/>
</dbReference>
<keyword evidence="5" id="KW-1015">Disulfide bond</keyword>
<dbReference type="AlphaFoldDB" id="A0AAX7FDV6"/>
<reference evidence="9" key="2">
    <citation type="submission" date="2025-08" db="UniProtKB">
        <authorList>
            <consortium name="Ensembl"/>
        </authorList>
    </citation>
    <scope>IDENTIFICATION</scope>
</reference>
<dbReference type="STRING" id="64144.ENSATEP00000019608"/>
<dbReference type="SUPFAM" id="SSF56496">
    <property type="entry name" value="Fibrinogen C-terminal domain-like"/>
    <property type="match status" value="1"/>
</dbReference>
<dbReference type="InterPro" id="IPR014716">
    <property type="entry name" value="Fibrinogen_a/b/g_C_1"/>
</dbReference>
<gene>
    <name evidence="9" type="primary">MFAP4</name>
</gene>
<evidence type="ECO:0000256" key="3">
    <source>
        <dbReference type="ARBA" id="ARBA00022729"/>
    </source>
</evidence>
<evidence type="ECO:0000256" key="4">
    <source>
        <dbReference type="ARBA" id="ARBA00023054"/>
    </source>
</evidence>
<dbReference type="InterPro" id="IPR002181">
    <property type="entry name" value="Fibrinogen_a/b/g_C_dom"/>
</dbReference>
<dbReference type="GO" id="GO:0042730">
    <property type="term" value="P:fibrinolysis"/>
    <property type="evidence" value="ECO:0007669"/>
    <property type="project" value="TreeGrafter"/>
</dbReference>
<feature type="domain" description="Fibrinogen C-terminal" evidence="8">
    <location>
        <begin position="18"/>
        <end position="239"/>
    </location>
</feature>
<keyword evidence="10" id="KW-1185">Reference proteome</keyword>
<keyword evidence="2" id="KW-0964">Secreted</keyword>
<evidence type="ECO:0000256" key="6">
    <source>
        <dbReference type="ARBA" id="ARBA00023180"/>
    </source>
</evidence>
<organism evidence="9 10">
    <name type="scientific">Anabas testudineus</name>
    <name type="common">Climbing perch</name>
    <name type="synonym">Anthias testudineus</name>
    <dbReference type="NCBI Taxonomy" id="64144"/>
    <lineage>
        <taxon>Eukaryota</taxon>
        <taxon>Metazoa</taxon>
        <taxon>Chordata</taxon>
        <taxon>Craniata</taxon>
        <taxon>Vertebrata</taxon>
        <taxon>Euteleostomi</taxon>
        <taxon>Actinopterygii</taxon>
        <taxon>Neopterygii</taxon>
        <taxon>Teleostei</taxon>
        <taxon>Neoteleostei</taxon>
        <taxon>Acanthomorphata</taxon>
        <taxon>Anabantaria</taxon>
        <taxon>Anabantiformes</taxon>
        <taxon>Anabantoidei</taxon>
        <taxon>Anabantidae</taxon>
        <taxon>Anabas</taxon>
    </lineage>
</organism>
<dbReference type="PANTHER" id="PTHR47221:SF6">
    <property type="entry name" value="FIBRINOGEN ALPHA CHAIN"/>
    <property type="match status" value="1"/>
</dbReference>
<reference evidence="9" key="1">
    <citation type="submission" date="2021-04" db="EMBL/GenBank/DDBJ databases">
        <authorList>
            <consortium name="Wellcome Sanger Institute Data Sharing"/>
        </authorList>
    </citation>
    <scope>NUCLEOTIDE SEQUENCE [LARGE SCALE GENOMIC DNA]</scope>
</reference>
<dbReference type="GO" id="GO:0005577">
    <property type="term" value="C:fibrinogen complex"/>
    <property type="evidence" value="ECO:0007669"/>
    <property type="project" value="TreeGrafter"/>
</dbReference>
<dbReference type="PANTHER" id="PTHR47221">
    <property type="entry name" value="FIBRINOGEN ALPHA CHAIN"/>
    <property type="match status" value="1"/>
</dbReference>
<dbReference type="Proteomes" id="UP000265040">
    <property type="component" value="Chromosome 19"/>
</dbReference>
<dbReference type="Gene3D" id="3.90.215.10">
    <property type="entry name" value="Gamma Fibrinogen, chain A, domain 1"/>
    <property type="match status" value="1"/>
</dbReference>
<evidence type="ECO:0000259" key="8">
    <source>
        <dbReference type="PROSITE" id="PS51406"/>
    </source>
</evidence>
<protein>
    <recommendedName>
        <fullName evidence="8">Fibrinogen C-terminal domain-containing protein</fullName>
    </recommendedName>
</protein>
<dbReference type="NCBIfam" id="NF040941">
    <property type="entry name" value="GGGWT_bact"/>
    <property type="match status" value="1"/>
</dbReference>
<name>A0AAX7FDV6_ANATE</name>
<evidence type="ECO:0000313" key="9">
    <source>
        <dbReference type="Ensembl" id="ENSATEP00000019665.3"/>
    </source>
</evidence>
<evidence type="ECO:0000256" key="2">
    <source>
        <dbReference type="ARBA" id="ARBA00022525"/>
    </source>
</evidence>
<dbReference type="PROSITE" id="PS51406">
    <property type="entry name" value="FIBRINOGEN_C_2"/>
    <property type="match status" value="1"/>
</dbReference>
<feature type="signal peptide" evidence="7">
    <location>
        <begin position="1"/>
        <end position="18"/>
    </location>
</feature>
<dbReference type="GO" id="GO:0034116">
    <property type="term" value="P:positive regulation of heterotypic cell-cell adhesion"/>
    <property type="evidence" value="ECO:0007669"/>
    <property type="project" value="TreeGrafter"/>
</dbReference>
<keyword evidence="3 7" id="KW-0732">Signal</keyword>
<evidence type="ECO:0000256" key="7">
    <source>
        <dbReference type="SAM" id="SignalP"/>
    </source>
</evidence>
<keyword evidence="4" id="KW-0175">Coiled coil</keyword>
<dbReference type="Pfam" id="PF00147">
    <property type="entry name" value="Fibrinogen_C"/>
    <property type="match status" value="1"/>
</dbReference>